<organism evidence="1 2">
    <name type="scientific">Streptomyces hokutonensis</name>
    <dbReference type="NCBI Taxonomy" id="1306990"/>
    <lineage>
        <taxon>Bacteria</taxon>
        <taxon>Bacillati</taxon>
        <taxon>Actinomycetota</taxon>
        <taxon>Actinomycetes</taxon>
        <taxon>Kitasatosporales</taxon>
        <taxon>Streptomycetaceae</taxon>
        <taxon>Streptomyces</taxon>
    </lineage>
</organism>
<proteinExistence type="predicted"/>
<evidence type="ECO:0000313" key="2">
    <source>
        <dbReference type="Proteomes" id="UP001601303"/>
    </source>
</evidence>
<keyword evidence="2" id="KW-1185">Reference proteome</keyword>
<sequence length="436" mass="46904">MRADIRRGVAAAVRLAQGESVRDVLDVRDPRAWVGLDTGARVDEFYCPPGVVPWERTAGGREFSEVLRGPGPLTESQLALALCHRDGRIRQAALDRVTGHPVLLPLVVLRCAEWAPPVRDRARQRLAESLDALTAGSLAPMILLVGRRNRADFAVRLLDETLRRAPRDRIITLCSSADRAVRRYAYRLAVEDGLLSPAELARAAARDTDTVVQTFCADAALAAVAKGGAYDEVFGPLLGARSPRVRSAGVTVLRPAGRTGLAVGFLADRAAVVRACARYVVRRDGVDPLPLYRAWCATSEPVPGAVIGLAECGGRADAELLWTLVGHPTGAVRAQAVAGLRVLDVADVRRLWPLLDDPAAGVVRELTAALLPSAELVPEEWLTERLGAGWPRPVRGAAFRLLDARGGGVRRRAAEALSDDPDVKLRGWAEHAVKRG</sequence>
<dbReference type="RefSeq" id="WP_388115008.1">
    <property type="nucleotide sequence ID" value="NZ_JBIAHM010000026.1"/>
</dbReference>
<evidence type="ECO:0008006" key="3">
    <source>
        <dbReference type="Google" id="ProtNLM"/>
    </source>
</evidence>
<dbReference type="Proteomes" id="UP001601303">
    <property type="component" value="Unassembled WGS sequence"/>
</dbReference>
<protein>
    <recommendedName>
        <fullName evidence="3">HEAT repeat domain-containing protein</fullName>
    </recommendedName>
</protein>
<reference evidence="1 2" key="1">
    <citation type="submission" date="2024-10" db="EMBL/GenBank/DDBJ databases">
        <title>The Natural Products Discovery Center: Release of the First 8490 Sequenced Strains for Exploring Actinobacteria Biosynthetic Diversity.</title>
        <authorList>
            <person name="Kalkreuter E."/>
            <person name="Kautsar S.A."/>
            <person name="Yang D."/>
            <person name="Bader C.D."/>
            <person name="Teijaro C.N."/>
            <person name="Fluegel L."/>
            <person name="Davis C.M."/>
            <person name="Simpson J.R."/>
            <person name="Lauterbach L."/>
            <person name="Steele A.D."/>
            <person name="Gui C."/>
            <person name="Meng S."/>
            <person name="Li G."/>
            <person name="Viehrig K."/>
            <person name="Ye F."/>
            <person name="Su P."/>
            <person name="Kiefer A.F."/>
            <person name="Nichols A."/>
            <person name="Cepeda A.J."/>
            <person name="Yan W."/>
            <person name="Fan B."/>
            <person name="Jiang Y."/>
            <person name="Adhikari A."/>
            <person name="Zheng C.-J."/>
            <person name="Schuster L."/>
            <person name="Cowan T.M."/>
            <person name="Smanski M.J."/>
            <person name="Chevrette M.G."/>
            <person name="De Carvalho L.P.S."/>
            <person name="Shen B."/>
        </authorList>
    </citation>
    <scope>NUCLEOTIDE SEQUENCE [LARGE SCALE GENOMIC DNA]</scope>
    <source>
        <strain evidence="1 2">NPDC006488</strain>
    </source>
</reference>
<evidence type="ECO:0000313" key="1">
    <source>
        <dbReference type="EMBL" id="MFE9606330.1"/>
    </source>
</evidence>
<dbReference type="EMBL" id="JBIAHM010000026">
    <property type="protein sequence ID" value="MFE9606330.1"/>
    <property type="molecule type" value="Genomic_DNA"/>
</dbReference>
<comment type="caution">
    <text evidence="1">The sequence shown here is derived from an EMBL/GenBank/DDBJ whole genome shotgun (WGS) entry which is preliminary data.</text>
</comment>
<accession>A0ABW6MJK7</accession>
<gene>
    <name evidence="1" type="ORF">ACFYNQ_48315</name>
</gene>
<name>A0ABW6MJK7_9ACTN</name>